<protein>
    <recommendedName>
        <fullName evidence="4">COP9 signalosome complex subunit 4</fullName>
    </recommendedName>
</protein>
<keyword evidence="7" id="KW-0539">Nucleus</keyword>
<evidence type="ECO:0000259" key="8">
    <source>
        <dbReference type="PROSITE" id="PS50250"/>
    </source>
</evidence>
<dbReference type="InterPro" id="IPR036388">
    <property type="entry name" value="WH-like_DNA-bd_sf"/>
</dbReference>
<proteinExistence type="inferred from homology"/>
<dbReference type="AlphaFoldDB" id="A0A2X0LWY1"/>
<dbReference type="InterPro" id="IPR040134">
    <property type="entry name" value="PSMD12/CSN4"/>
</dbReference>
<dbReference type="InterPro" id="IPR036390">
    <property type="entry name" value="WH_DNA-bd_sf"/>
</dbReference>
<keyword evidence="10" id="KW-1185">Reference proteome</keyword>
<dbReference type="InterPro" id="IPR054559">
    <property type="entry name" value="PSMD12-CSN4-like_N"/>
</dbReference>
<dbReference type="GO" id="GO:0008180">
    <property type="term" value="C:COP9 signalosome"/>
    <property type="evidence" value="ECO:0007669"/>
    <property type="project" value="UniProtKB-KW"/>
</dbReference>
<feature type="domain" description="PCI" evidence="8">
    <location>
        <begin position="213"/>
        <end position="400"/>
    </location>
</feature>
<evidence type="ECO:0000256" key="7">
    <source>
        <dbReference type="ARBA" id="ARBA00023242"/>
    </source>
</evidence>
<dbReference type="SUPFAM" id="SSF46785">
    <property type="entry name" value="Winged helix' DNA-binding domain"/>
    <property type="match status" value="1"/>
</dbReference>
<dbReference type="PANTHER" id="PTHR10855:SF2">
    <property type="entry name" value="COP9 SIGNALOSOME COMPLEX SUBUNIT 4"/>
    <property type="match status" value="1"/>
</dbReference>
<comment type="subcellular location">
    <subcellularLocation>
        <location evidence="2">Cytoplasm</location>
    </subcellularLocation>
    <subcellularLocation>
        <location evidence="1">Nucleus</location>
    </subcellularLocation>
</comment>
<gene>
    <name evidence="9" type="primary">BQ5605_C018g08763</name>
    <name evidence="9" type="ORF">BQ5605_C018G08763</name>
</gene>
<keyword evidence="5" id="KW-0963">Cytoplasm</keyword>
<evidence type="ECO:0000256" key="2">
    <source>
        <dbReference type="ARBA" id="ARBA00004496"/>
    </source>
</evidence>
<dbReference type="Proteomes" id="UP000249464">
    <property type="component" value="Unassembled WGS sequence"/>
</dbReference>
<keyword evidence="6" id="KW-0736">Signalosome</keyword>
<accession>A0A2X0LWY1</accession>
<dbReference type="Gene3D" id="1.10.10.10">
    <property type="entry name" value="Winged helix-like DNA-binding domain superfamily/Winged helix DNA-binding domain"/>
    <property type="match status" value="1"/>
</dbReference>
<dbReference type="EMBL" id="FQNC01000020">
    <property type="protein sequence ID" value="SGY26725.1"/>
    <property type="molecule type" value="Genomic_DNA"/>
</dbReference>
<evidence type="ECO:0000256" key="3">
    <source>
        <dbReference type="ARBA" id="ARBA00010417"/>
    </source>
</evidence>
<evidence type="ECO:0000256" key="1">
    <source>
        <dbReference type="ARBA" id="ARBA00004123"/>
    </source>
</evidence>
<evidence type="ECO:0000313" key="9">
    <source>
        <dbReference type="EMBL" id="SGY26725.1"/>
    </source>
</evidence>
<dbReference type="PROSITE" id="PS51257">
    <property type="entry name" value="PROKAR_LIPOPROTEIN"/>
    <property type="match status" value="1"/>
</dbReference>
<dbReference type="PROSITE" id="PS50250">
    <property type="entry name" value="PCI"/>
    <property type="match status" value="1"/>
</dbReference>
<dbReference type="Pfam" id="PF22241">
    <property type="entry name" value="PSMD12-CSN4_N"/>
    <property type="match status" value="1"/>
</dbReference>
<dbReference type="PANTHER" id="PTHR10855">
    <property type="entry name" value="26S PROTEASOME NON-ATPASE REGULATORY SUBUNIT 12/COP9 SIGNALOSOME COMPLEX SUBUNIT 4"/>
    <property type="match status" value="1"/>
</dbReference>
<dbReference type="Pfam" id="PF01399">
    <property type="entry name" value="PCI"/>
    <property type="match status" value="1"/>
</dbReference>
<comment type="similarity">
    <text evidence="3">Belongs to the CSN4 family.</text>
</comment>
<organism evidence="9 10">
    <name type="scientific">Microbotryum silenes-dioicae</name>
    <dbReference type="NCBI Taxonomy" id="796604"/>
    <lineage>
        <taxon>Eukaryota</taxon>
        <taxon>Fungi</taxon>
        <taxon>Dikarya</taxon>
        <taxon>Basidiomycota</taxon>
        <taxon>Pucciniomycotina</taxon>
        <taxon>Microbotryomycetes</taxon>
        <taxon>Microbotryales</taxon>
        <taxon>Microbotryaceae</taxon>
        <taxon>Microbotryum</taxon>
    </lineage>
</organism>
<sequence length="461" mass="50871">MRSKIGNFGGFYLRASSWAFGGPASLGLATAWLACKSLQFPAPCMQLLNEVVSASSSLPLDLIRFLDATLASDFPPIVARPTLSAYIETLCNIVNRDVKKHAMGESLQKLQSRTTTYEEQITTLREHYATLLEEDEEWISAAQVLVGVVTDASDRPVEYKLKIYIRIVRLYLEEEDSTSAETYFNRASLISHSTDDLETQLQFKLCQARMLDFNRKFVEAASRYHEISYIAALEEADRLRCLAAAITCAILAPAGPRRSRILSALFRDERSSETPHQTVLAKMFLDQTFQPTEIAEFAASLSPHQLARLPPAAVTVIEDDTTMEMGKRGPETLLDRAVMEHNILATSKVYNNITFTGLGHLLGIRPSSGESMVRTMIQQGRLCASINQVLGLVNFIGDGKAGDGVMSNVAAAATASPAPEESELLLDDMATKRWNLQIRSTLQLAEAIALRCEEMITGLVQ</sequence>
<dbReference type="STRING" id="796604.A0A2X0LWY1"/>
<reference evidence="9 10" key="1">
    <citation type="submission" date="2016-11" db="EMBL/GenBank/DDBJ databases">
        <authorList>
            <person name="Jaros S."/>
            <person name="Januszkiewicz K."/>
            <person name="Wedrychowicz H."/>
        </authorList>
    </citation>
    <scope>NUCLEOTIDE SEQUENCE [LARGE SCALE GENOMIC DNA]</scope>
</reference>
<dbReference type="GO" id="GO:0005829">
    <property type="term" value="C:cytosol"/>
    <property type="evidence" value="ECO:0007669"/>
    <property type="project" value="TreeGrafter"/>
</dbReference>
<evidence type="ECO:0000256" key="5">
    <source>
        <dbReference type="ARBA" id="ARBA00022490"/>
    </source>
</evidence>
<evidence type="ECO:0000256" key="4">
    <source>
        <dbReference type="ARBA" id="ARBA00014881"/>
    </source>
</evidence>
<name>A0A2X0LWY1_9BASI</name>
<evidence type="ECO:0000313" key="10">
    <source>
        <dbReference type="Proteomes" id="UP000249464"/>
    </source>
</evidence>
<evidence type="ECO:0000256" key="6">
    <source>
        <dbReference type="ARBA" id="ARBA00022790"/>
    </source>
</evidence>
<dbReference type="InterPro" id="IPR000717">
    <property type="entry name" value="PCI_dom"/>
</dbReference>